<dbReference type="CDD" id="cd02440">
    <property type="entry name" value="AdoMet_MTases"/>
    <property type="match status" value="1"/>
</dbReference>
<dbReference type="SUPFAM" id="SSF53335">
    <property type="entry name" value="S-adenosyl-L-methionine-dependent methyltransferases"/>
    <property type="match status" value="1"/>
</dbReference>
<dbReference type="GO" id="GO:0032259">
    <property type="term" value="P:methylation"/>
    <property type="evidence" value="ECO:0007669"/>
    <property type="project" value="UniProtKB-KW"/>
</dbReference>
<feature type="domain" description="N6 adenine-specific DNA methyltransferase N-terminal" evidence="9">
    <location>
        <begin position="7"/>
        <end position="127"/>
    </location>
</feature>
<accession>A0A7W6RWH2</accession>
<keyword evidence="5" id="KW-0949">S-adenosyl-L-methionine</keyword>
<keyword evidence="6" id="KW-0680">Restriction system</keyword>
<evidence type="ECO:0000256" key="7">
    <source>
        <dbReference type="ARBA" id="ARBA00047942"/>
    </source>
</evidence>
<dbReference type="GO" id="GO:0009307">
    <property type="term" value="P:DNA restriction-modification system"/>
    <property type="evidence" value="ECO:0007669"/>
    <property type="project" value="UniProtKB-KW"/>
</dbReference>
<dbReference type="Gene3D" id="1.20.1260.30">
    <property type="match status" value="1"/>
</dbReference>
<dbReference type="PRINTS" id="PR00507">
    <property type="entry name" value="N12N6MTFRASE"/>
</dbReference>
<dbReference type="PANTHER" id="PTHR42998">
    <property type="entry name" value="TYPE I RESTRICTION ENZYME HINDVIIP M PROTEIN-RELATED"/>
    <property type="match status" value="1"/>
</dbReference>
<dbReference type="GO" id="GO:0009007">
    <property type="term" value="F:site-specific DNA-methyltransferase (adenine-specific) activity"/>
    <property type="evidence" value="ECO:0007669"/>
    <property type="project" value="UniProtKB-EC"/>
</dbReference>
<dbReference type="InterPro" id="IPR038333">
    <property type="entry name" value="T1MK-like_N_sf"/>
</dbReference>
<organism evidence="10 11">
    <name type="scientific">Roseospira goensis</name>
    <dbReference type="NCBI Taxonomy" id="391922"/>
    <lineage>
        <taxon>Bacteria</taxon>
        <taxon>Pseudomonadati</taxon>
        <taxon>Pseudomonadota</taxon>
        <taxon>Alphaproteobacteria</taxon>
        <taxon>Rhodospirillales</taxon>
        <taxon>Rhodospirillaceae</taxon>
        <taxon>Roseospira</taxon>
    </lineage>
</organism>
<protein>
    <recommendedName>
        <fullName evidence="2">site-specific DNA-methyltransferase (adenine-specific)</fullName>
        <ecNumber evidence="2">2.1.1.72</ecNumber>
    </recommendedName>
</protein>
<dbReference type="GO" id="GO:0008170">
    <property type="term" value="F:N-methyltransferase activity"/>
    <property type="evidence" value="ECO:0007669"/>
    <property type="project" value="InterPro"/>
</dbReference>
<dbReference type="InterPro" id="IPR029063">
    <property type="entry name" value="SAM-dependent_MTases_sf"/>
</dbReference>
<evidence type="ECO:0000259" key="8">
    <source>
        <dbReference type="Pfam" id="PF02384"/>
    </source>
</evidence>
<dbReference type="GO" id="GO:0003677">
    <property type="term" value="F:DNA binding"/>
    <property type="evidence" value="ECO:0007669"/>
    <property type="project" value="InterPro"/>
</dbReference>
<evidence type="ECO:0000313" key="10">
    <source>
        <dbReference type="EMBL" id="MBB4284528.1"/>
    </source>
</evidence>
<proteinExistence type="inferred from homology"/>
<dbReference type="Pfam" id="PF02384">
    <property type="entry name" value="N6_Mtase"/>
    <property type="match status" value="1"/>
</dbReference>
<dbReference type="Gene3D" id="3.40.50.150">
    <property type="entry name" value="Vaccinia Virus protein VP39"/>
    <property type="match status" value="1"/>
</dbReference>
<gene>
    <name evidence="10" type="ORF">GGD88_000235</name>
</gene>
<name>A0A7W6RWH2_9PROT</name>
<comment type="caution">
    <text evidence="10">The sequence shown here is derived from an EMBL/GenBank/DDBJ whole genome shotgun (WGS) entry which is preliminary data.</text>
</comment>
<evidence type="ECO:0000259" key="9">
    <source>
        <dbReference type="Pfam" id="PF12161"/>
    </source>
</evidence>
<comment type="similarity">
    <text evidence="1">Belongs to the N(4)/N(6)-methyltransferase family.</text>
</comment>
<dbReference type="InterPro" id="IPR022749">
    <property type="entry name" value="D12N6_MeTrfase_N"/>
</dbReference>
<dbReference type="EMBL" id="JACIGI010000002">
    <property type="protein sequence ID" value="MBB4284528.1"/>
    <property type="molecule type" value="Genomic_DNA"/>
</dbReference>
<evidence type="ECO:0000256" key="2">
    <source>
        <dbReference type="ARBA" id="ARBA00011900"/>
    </source>
</evidence>
<dbReference type="AlphaFoldDB" id="A0A7W6RWH2"/>
<keyword evidence="3 10" id="KW-0489">Methyltransferase</keyword>
<evidence type="ECO:0000256" key="3">
    <source>
        <dbReference type="ARBA" id="ARBA00022603"/>
    </source>
</evidence>
<keyword evidence="11" id="KW-1185">Reference proteome</keyword>
<dbReference type="Proteomes" id="UP000555728">
    <property type="component" value="Unassembled WGS sequence"/>
</dbReference>
<dbReference type="PANTHER" id="PTHR42998:SF1">
    <property type="entry name" value="TYPE I RESTRICTION ENZYME HINDI METHYLASE SUBUNIT"/>
    <property type="match status" value="1"/>
</dbReference>
<comment type="catalytic activity">
    <reaction evidence="7">
        <text>a 2'-deoxyadenosine in DNA + S-adenosyl-L-methionine = an N(6)-methyl-2'-deoxyadenosine in DNA + S-adenosyl-L-homocysteine + H(+)</text>
        <dbReference type="Rhea" id="RHEA:15197"/>
        <dbReference type="Rhea" id="RHEA-COMP:12418"/>
        <dbReference type="Rhea" id="RHEA-COMP:12419"/>
        <dbReference type="ChEBI" id="CHEBI:15378"/>
        <dbReference type="ChEBI" id="CHEBI:57856"/>
        <dbReference type="ChEBI" id="CHEBI:59789"/>
        <dbReference type="ChEBI" id="CHEBI:90615"/>
        <dbReference type="ChEBI" id="CHEBI:90616"/>
        <dbReference type="EC" id="2.1.1.72"/>
    </reaction>
</comment>
<evidence type="ECO:0000256" key="4">
    <source>
        <dbReference type="ARBA" id="ARBA00022679"/>
    </source>
</evidence>
<dbReference type="RefSeq" id="WP_184431014.1">
    <property type="nucleotide sequence ID" value="NZ_JACIGI010000002.1"/>
</dbReference>
<dbReference type="EC" id="2.1.1.72" evidence="2"/>
<evidence type="ECO:0000313" key="11">
    <source>
        <dbReference type="Proteomes" id="UP000555728"/>
    </source>
</evidence>
<dbReference type="Pfam" id="PF12161">
    <property type="entry name" value="HsdM_N"/>
    <property type="match status" value="1"/>
</dbReference>
<reference evidence="10 11" key="1">
    <citation type="submission" date="2020-08" db="EMBL/GenBank/DDBJ databases">
        <title>Genome sequencing of Purple Non-Sulfur Bacteria from various extreme environments.</title>
        <authorList>
            <person name="Mayer M."/>
        </authorList>
    </citation>
    <scope>NUCLEOTIDE SEQUENCE [LARGE SCALE GENOMIC DNA]</scope>
    <source>
        <strain evidence="10 11">JA135</strain>
    </source>
</reference>
<evidence type="ECO:0000256" key="6">
    <source>
        <dbReference type="ARBA" id="ARBA00022747"/>
    </source>
</evidence>
<dbReference type="InterPro" id="IPR052916">
    <property type="entry name" value="Type-I_RE_MTase_Subunit"/>
</dbReference>
<sequence length="518" mass="57204">MVNGDVAKRLWATADQLWANTGLKPGQFSTPVLGLIFLRYAEKRFAEAEAKLGPVGSGGRRKVKKEDYHAEGVIFLRPEARFSHLQSLTEGDNIGRAINDAMKAIEEENPDLKGALPRTYTQIENWVLVELLRLLGPVDLTGDAFGKVYEYFLGEFALREGQKGGVFYTPESIVKLIVDIIEPYHGRVYDPACGSGGMFVHSADFVQRHGKSAVQDISIFGVEKDQTTVNLNKMNLAVHGLSGQVVVANTYYEDPHKAVDKLGGRFDYVMANPPFNVSGVDKERLEGDPRFPFGIPRPDNANYLWIQLVYAALNDRGRAGFVMANSAGDARGSEQAIRQKLIESGAVDVIVSVGPNFFYTVTLPCTLWFLDKGKAATERGDTVLFVDARAIYRQIDRAHRDFTPGQIEVLANIVRLYRGEEMELIQGSFDLLAEKGLTKGYVDVPGLCKVATRADIAAQGWSLNPGRYVGAAEREAEDVDFAVRLEELNEELEVLNTEARELEGRIAENVVAVLEGGR</sequence>
<feature type="domain" description="DNA methylase adenine-specific" evidence="8">
    <location>
        <begin position="142"/>
        <end position="475"/>
    </location>
</feature>
<evidence type="ECO:0000256" key="1">
    <source>
        <dbReference type="ARBA" id="ARBA00006594"/>
    </source>
</evidence>
<keyword evidence="4 10" id="KW-0808">Transferase</keyword>
<dbReference type="InterPro" id="IPR003356">
    <property type="entry name" value="DNA_methylase_A-5"/>
</dbReference>
<evidence type="ECO:0000256" key="5">
    <source>
        <dbReference type="ARBA" id="ARBA00022691"/>
    </source>
</evidence>